<feature type="transmembrane region" description="Helical" evidence="5">
    <location>
        <begin position="54"/>
        <end position="71"/>
    </location>
</feature>
<dbReference type="InterPro" id="IPR007016">
    <property type="entry name" value="O-antigen_ligase-rel_domated"/>
</dbReference>
<keyword evidence="7" id="KW-0436">Ligase</keyword>
<feature type="transmembrane region" description="Helical" evidence="5">
    <location>
        <begin position="254"/>
        <end position="272"/>
    </location>
</feature>
<feature type="transmembrane region" description="Helical" evidence="5">
    <location>
        <begin position="404"/>
        <end position="425"/>
    </location>
</feature>
<dbReference type="InterPro" id="IPR051533">
    <property type="entry name" value="WaaL-like"/>
</dbReference>
<evidence type="ECO:0000256" key="3">
    <source>
        <dbReference type="ARBA" id="ARBA00022989"/>
    </source>
</evidence>
<feature type="domain" description="O-antigen ligase-related" evidence="6">
    <location>
        <begin position="238"/>
        <end position="385"/>
    </location>
</feature>
<evidence type="ECO:0000256" key="2">
    <source>
        <dbReference type="ARBA" id="ARBA00022692"/>
    </source>
</evidence>
<dbReference type="RefSeq" id="WP_073583076.1">
    <property type="nucleotide sequence ID" value="NZ_CBCSEA010000006.1"/>
</dbReference>
<feature type="transmembrane region" description="Helical" evidence="5">
    <location>
        <begin position="378"/>
        <end position="397"/>
    </location>
</feature>
<evidence type="ECO:0000313" key="8">
    <source>
        <dbReference type="Proteomes" id="UP000184611"/>
    </source>
</evidence>
<dbReference type="PANTHER" id="PTHR37422">
    <property type="entry name" value="TEICHURONIC ACID BIOSYNTHESIS PROTEIN TUAE"/>
    <property type="match status" value="1"/>
</dbReference>
<dbReference type="GO" id="GO:0016020">
    <property type="term" value="C:membrane"/>
    <property type="evidence" value="ECO:0007669"/>
    <property type="project" value="UniProtKB-SubCell"/>
</dbReference>
<dbReference type="Proteomes" id="UP000184611">
    <property type="component" value="Unassembled WGS sequence"/>
</dbReference>
<feature type="transmembrane region" description="Helical" evidence="5">
    <location>
        <begin position="202"/>
        <end position="223"/>
    </location>
</feature>
<dbReference type="AlphaFoldDB" id="A0A1M7ZWD7"/>
<keyword evidence="2 5" id="KW-0812">Transmembrane</keyword>
<dbReference type="OrthoDB" id="1118890at2"/>
<feature type="transmembrane region" description="Helical" evidence="5">
    <location>
        <begin position="12"/>
        <end position="42"/>
    </location>
</feature>
<evidence type="ECO:0000256" key="4">
    <source>
        <dbReference type="ARBA" id="ARBA00023136"/>
    </source>
</evidence>
<proteinExistence type="predicted"/>
<evidence type="ECO:0000313" key="7">
    <source>
        <dbReference type="EMBL" id="SHO73201.1"/>
    </source>
</evidence>
<dbReference type="STRING" id="416016.SAMN05443547_1556"/>
<dbReference type="Pfam" id="PF04932">
    <property type="entry name" value="Wzy_C"/>
    <property type="match status" value="1"/>
</dbReference>
<protein>
    <submittedName>
        <fullName evidence="7">O-Antigen ligase</fullName>
    </submittedName>
</protein>
<name>A0A1M7ZWD7_9FLAO</name>
<feature type="transmembrane region" description="Helical" evidence="5">
    <location>
        <begin position="163"/>
        <end position="182"/>
    </location>
</feature>
<dbReference type="PANTHER" id="PTHR37422:SF13">
    <property type="entry name" value="LIPOPOLYSACCHARIDE BIOSYNTHESIS PROTEIN PA4999-RELATED"/>
    <property type="match status" value="1"/>
</dbReference>
<reference evidence="8" key="1">
    <citation type="submission" date="2016-12" db="EMBL/GenBank/DDBJ databases">
        <authorList>
            <person name="Varghese N."/>
            <person name="Submissions S."/>
        </authorList>
    </citation>
    <scope>NUCLEOTIDE SEQUENCE [LARGE SCALE GENOMIC DNA]</scope>
    <source>
        <strain evidence="8">DSM 18830</strain>
    </source>
</reference>
<feature type="transmembrane region" description="Helical" evidence="5">
    <location>
        <begin position="133"/>
        <end position="151"/>
    </location>
</feature>
<gene>
    <name evidence="7" type="ORF">SAMN05443547_1556</name>
</gene>
<evidence type="ECO:0000259" key="6">
    <source>
        <dbReference type="Pfam" id="PF04932"/>
    </source>
</evidence>
<keyword evidence="8" id="KW-1185">Reference proteome</keyword>
<feature type="transmembrane region" description="Helical" evidence="5">
    <location>
        <begin position="230"/>
        <end position="248"/>
    </location>
</feature>
<keyword evidence="4 5" id="KW-0472">Membrane</keyword>
<dbReference type="GO" id="GO:0016874">
    <property type="term" value="F:ligase activity"/>
    <property type="evidence" value="ECO:0007669"/>
    <property type="project" value="UniProtKB-KW"/>
</dbReference>
<feature type="transmembrane region" description="Helical" evidence="5">
    <location>
        <begin position="77"/>
        <end position="95"/>
    </location>
</feature>
<accession>A0A1M7ZWD7</accession>
<dbReference type="EMBL" id="FRYK01000002">
    <property type="protein sequence ID" value="SHO73201.1"/>
    <property type="molecule type" value="Genomic_DNA"/>
</dbReference>
<comment type="subcellular location">
    <subcellularLocation>
        <location evidence="1">Membrane</location>
        <topology evidence="1">Multi-pass membrane protein</topology>
    </subcellularLocation>
</comment>
<organism evidence="7 8">
    <name type="scientific">Flavobacterium cucumis</name>
    <dbReference type="NCBI Taxonomy" id="416016"/>
    <lineage>
        <taxon>Bacteria</taxon>
        <taxon>Pseudomonadati</taxon>
        <taxon>Bacteroidota</taxon>
        <taxon>Flavobacteriia</taxon>
        <taxon>Flavobacteriales</taxon>
        <taxon>Flavobacteriaceae</taxon>
        <taxon>Flavobacterium</taxon>
    </lineage>
</organism>
<feature type="transmembrane region" description="Helical" evidence="5">
    <location>
        <begin position="281"/>
        <end position="299"/>
    </location>
</feature>
<keyword evidence="3 5" id="KW-1133">Transmembrane helix</keyword>
<sequence length="453" mass="51281">MSKNETFNYVQLVFIHLIIGLAIFFVPVVSKIYAILIILVGYRYVILRKNANNEALYVAAYLVAAEVFLRMTEGNFFEQFAKYGVIGILIIGMFYRGFSKNAVLYWVFGLLLIPGVMVSFFTLNFETDIRKAITFNIIGPVTLAICAIYCYERRMTYKQMISLLDTFTYPLMATLVYMFLYTPSIKDVVTNTESNFETSGGFGPNQVSTILGFGIFLFFVKIVLNSKTTIIRYINILFFIVITFRGIVTFSRGGIITGFVMIIVVVLLILWYTKSHAKTKVIGLVVFGVFSLVGIWLYSSVQTSGLIDKRYANQDARGREKVSKLTGRERLIASEFKMFLDNPVLGIGVGKNKEYRLETTGVDAASHNEITRMLAEHGLFGLLALVILLFTPFFLYLNNRQNIFVISFLVFWLLTINHAAMRLAAPAFVYALSLLKVNFIDENETSLSRESAV</sequence>
<evidence type="ECO:0000256" key="5">
    <source>
        <dbReference type="SAM" id="Phobius"/>
    </source>
</evidence>
<feature type="transmembrane region" description="Helical" evidence="5">
    <location>
        <begin position="102"/>
        <end position="121"/>
    </location>
</feature>
<evidence type="ECO:0000256" key="1">
    <source>
        <dbReference type="ARBA" id="ARBA00004141"/>
    </source>
</evidence>